<dbReference type="PANTHER" id="PTHR36434">
    <property type="entry name" value="MEMBRANE PROTEASE YUGP-RELATED"/>
    <property type="match status" value="1"/>
</dbReference>
<dbReference type="RefSeq" id="WP_270041569.1">
    <property type="nucleotide sequence ID" value="NZ_JAPDOD010000017.1"/>
</dbReference>
<organism evidence="2 3">
    <name type="scientific">Solirubrobacter ginsenosidimutans</name>
    <dbReference type="NCBI Taxonomy" id="490573"/>
    <lineage>
        <taxon>Bacteria</taxon>
        <taxon>Bacillati</taxon>
        <taxon>Actinomycetota</taxon>
        <taxon>Thermoleophilia</taxon>
        <taxon>Solirubrobacterales</taxon>
        <taxon>Solirubrobacteraceae</taxon>
        <taxon>Solirubrobacter</taxon>
    </lineage>
</organism>
<keyword evidence="3" id="KW-1185">Reference proteome</keyword>
<sequence length="227" mass="24461">MTAVLWLLLLLPLAGGLFAQRRVQQTFTMYRRIPNRARISGSEVATQLLRAHGLERVRVEESPGALTDHYDGAAGALRLSEPVATERSVAALGIAAHEVSHAYQDADGNRAYRIRKAVAEPLSRFAPFSAVFFIGGFWLGIPVLMVLSLVYVFGLVVFALATLPVELGASKRALELISAARLADDEEVDEVRSVLNAAAFTYIAGLARQLGFFGALVLVAAAMDHAT</sequence>
<keyword evidence="1" id="KW-0472">Membrane</keyword>
<proteinExistence type="predicted"/>
<evidence type="ECO:0000313" key="3">
    <source>
        <dbReference type="Proteomes" id="UP001149140"/>
    </source>
</evidence>
<gene>
    <name evidence="2" type="ORF">OM076_18815</name>
</gene>
<protein>
    <submittedName>
        <fullName evidence="2">Zinc metallopeptidase</fullName>
    </submittedName>
</protein>
<feature type="transmembrane region" description="Helical" evidence="1">
    <location>
        <begin position="130"/>
        <end position="163"/>
    </location>
</feature>
<dbReference type="AlphaFoldDB" id="A0A9X3S3Q4"/>
<accession>A0A9X3S3Q4</accession>
<reference evidence="2" key="1">
    <citation type="submission" date="2022-10" db="EMBL/GenBank/DDBJ databases">
        <title>The WGS of Solirubrobacter ginsenosidimutans DSM 21036.</title>
        <authorList>
            <person name="Jiang Z."/>
        </authorList>
    </citation>
    <scope>NUCLEOTIDE SEQUENCE</scope>
    <source>
        <strain evidence="2">DSM 21036</strain>
    </source>
</reference>
<dbReference type="EMBL" id="JAPDOD010000017">
    <property type="protein sequence ID" value="MDA0162331.1"/>
    <property type="molecule type" value="Genomic_DNA"/>
</dbReference>
<dbReference type="Proteomes" id="UP001149140">
    <property type="component" value="Unassembled WGS sequence"/>
</dbReference>
<evidence type="ECO:0000256" key="1">
    <source>
        <dbReference type="SAM" id="Phobius"/>
    </source>
</evidence>
<evidence type="ECO:0000313" key="2">
    <source>
        <dbReference type="EMBL" id="MDA0162331.1"/>
    </source>
</evidence>
<keyword evidence="1" id="KW-0812">Transmembrane</keyword>
<name>A0A9X3S3Q4_9ACTN</name>
<dbReference type="Pfam" id="PF04298">
    <property type="entry name" value="Zn_peptidase_2"/>
    <property type="match status" value="1"/>
</dbReference>
<dbReference type="InterPro" id="IPR007395">
    <property type="entry name" value="Zn_peptidase_2"/>
</dbReference>
<comment type="caution">
    <text evidence="2">The sequence shown here is derived from an EMBL/GenBank/DDBJ whole genome shotgun (WGS) entry which is preliminary data.</text>
</comment>
<keyword evidence="1" id="KW-1133">Transmembrane helix</keyword>
<dbReference type="PANTHER" id="PTHR36434:SF1">
    <property type="entry name" value="MEMBRANE PROTEASE YUGP-RELATED"/>
    <property type="match status" value="1"/>
</dbReference>